<dbReference type="EMBL" id="QFPN01000004">
    <property type="protein sequence ID" value="PZQ15879.1"/>
    <property type="molecule type" value="Genomic_DNA"/>
</dbReference>
<reference evidence="1 2" key="1">
    <citation type="submission" date="2017-08" db="EMBL/GenBank/DDBJ databases">
        <title>Infants hospitalized years apart are colonized by the same room-sourced microbial strains.</title>
        <authorList>
            <person name="Brooks B."/>
            <person name="Olm M.R."/>
            <person name="Firek B.A."/>
            <person name="Baker R."/>
            <person name="Thomas B.C."/>
            <person name="Morowitz M.J."/>
            <person name="Banfield J.F."/>
        </authorList>
    </citation>
    <scope>NUCLEOTIDE SEQUENCE [LARGE SCALE GENOMIC DNA]</scope>
    <source>
        <strain evidence="1">S2_005_003_R2_43</strain>
    </source>
</reference>
<proteinExistence type="predicted"/>
<name>A0A2W5KIN1_ANCNO</name>
<dbReference type="InterPro" id="IPR010349">
    <property type="entry name" value="Asparaginase_II"/>
</dbReference>
<accession>A0A2W5KIN1</accession>
<gene>
    <name evidence="1" type="ORF">DI565_08620</name>
</gene>
<dbReference type="Pfam" id="PF06089">
    <property type="entry name" value="Asparaginase_II"/>
    <property type="match status" value="1"/>
</dbReference>
<dbReference type="AlphaFoldDB" id="A0A2W5KIN1"/>
<dbReference type="PANTHER" id="PTHR42110:SF1">
    <property type="entry name" value="L-ASPARAGINASE, PUTATIVE (AFU_ORTHOLOGUE AFUA_3G11890)-RELATED"/>
    <property type="match status" value="1"/>
</dbReference>
<dbReference type="PANTHER" id="PTHR42110">
    <property type="entry name" value="L-ASPARAGINASE, PUTATIVE (AFU_ORTHOLOGUE AFUA_3G11890)-RELATED"/>
    <property type="match status" value="1"/>
</dbReference>
<dbReference type="Proteomes" id="UP000249577">
    <property type="component" value="Unassembled WGS sequence"/>
</dbReference>
<organism evidence="1 2">
    <name type="scientific">Ancylobacter novellus</name>
    <name type="common">Thiobacillus novellus</name>
    <dbReference type="NCBI Taxonomy" id="921"/>
    <lineage>
        <taxon>Bacteria</taxon>
        <taxon>Pseudomonadati</taxon>
        <taxon>Pseudomonadota</taxon>
        <taxon>Alphaproteobacteria</taxon>
        <taxon>Hyphomicrobiales</taxon>
        <taxon>Xanthobacteraceae</taxon>
        <taxon>Ancylobacter</taxon>
    </lineage>
</organism>
<sequence length="336" mass="33951">MPSSPVLVEVSRGLSVESRHRGAVAVSDASGSLLLSLGDVERPTFARSSVKALQALPLVESGAADRFGFGDAELALACASHAGEPEHVAAAAGALARLGLDETALECGAHWPLNDAAARALAASGAGPSALHNNCSGKHAGFLCVACAMEVPTAGYVEAAHPVQREAAAAIEAVTGETLAAAPVGVDGCGIPTYALPLKAIARGFARFGTGDGLTPARAEAARRLMRAVWSAPLQVAGTGRFDTEAMQALGERVFVKIGAEGVHAAALPELGLGVAIKIDDGGGRASEAAMAAVLERLLRPDGAAAEWLAGRARKTLRNVAGREVGEIRAAEALLA</sequence>
<evidence type="ECO:0000313" key="1">
    <source>
        <dbReference type="EMBL" id="PZQ15879.1"/>
    </source>
</evidence>
<protein>
    <submittedName>
        <fullName evidence="1">Asparaginase</fullName>
    </submittedName>
</protein>
<evidence type="ECO:0000313" key="2">
    <source>
        <dbReference type="Proteomes" id="UP000249577"/>
    </source>
</evidence>
<comment type="caution">
    <text evidence="1">The sequence shown here is derived from an EMBL/GenBank/DDBJ whole genome shotgun (WGS) entry which is preliminary data.</text>
</comment>